<evidence type="ECO:0000313" key="2">
    <source>
        <dbReference type="Proteomes" id="UP000183376"/>
    </source>
</evidence>
<dbReference type="AlphaFoldDB" id="A0A1H0CL34"/>
<organism evidence="1 2">
    <name type="scientific">Allokutzneria albata</name>
    <name type="common">Kibdelosporangium albatum</name>
    <dbReference type="NCBI Taxonomy" id="211114"/>
    <lineage>
        <taxon>Bacteria</taxon>
        <taxon>Bacillati</taxon>
        <taxon>Actinomycetota</taxon>
        <taxon>Actinomycetes</taxon>
        <taxon>Pseudonocardiales</taxon>
        <taxon>Pseudonocardiaceae</taxon>
        <taxon>Allokutzneria</taxon>
    </lineage>
</organism>
<accession>A0A1H0CL34</accession>
<proteinExistence type="predicted"/>
<gene>
    <name evidence="1" type="ORF">SAMN04489726_7290</name>
</gene>
<reference evidence="1 2" key="1">
    <citation type="submission" date="2016-10" db="EMBL/GenBank/DDBJ databases">
        <authorList>
            <person name="de Groot N.N."/>
        </authorList>
    </citation>
    <scope>NUCLEOTIDE SEQUENCE [LARGE SCALE GENOMIC DNA]</scope>
    <source>
        <strain evidence="1 2">DSM 44149</strain>
    </source>
</reference>
<dbReference type="EMBL" id="LT629701">
    <property type="protein sequence ID" value="SDN58555.1"/>
    <property type="molecule type" value="Genomic_DNA"/>
</dbReference>
<name>A0A1H0CL34_ALLAB</name>
<sequence length="61" mass="6637">MDAFSYAPLSADDRLVYCPFKPVSAHTFVAVQSRDLGKLAKGDLVPVAVEIDEVVVTELIE</sequence>
<dbReference type="Proteomes" id="UP000183376">
    <property type="component" value="Chromosome I"/>
</dbReference>
<protein>
    <submittedName>
        <fullName evidence="1">Uncharacterized protein</fullName>
    </submittedName>
</protein>
<keyword evidence="2" id="KW-1185">Reference proteome</keyword>
<evidence type="ECO:0000313" key="1">
    <source>
        <dbReference type="EMBL" id="SDN58555.1"/>
    </source>
</evidence>